<dbReference type="EMBL" id="SPRC01000041">
    <property type="protein sequence ID" value="TIB76843.1"/>
    <property type="molecule type" value="Genomic_DNA"/>
</dbReference>
<dbReference type="AlphaFoldDB" id="A0A4T0M2P6"/>
<comment type="caution">
    <text evidence="1">The sequence shown here is derived from an EMBL/GenBank/DDBJ whole genome shotgun (WGS) entry which is preliminary data.</text>
</comment>
<name>A0A4T0M2P6_9BASI</name>
<sequence>MSLLRFRNLTAVGILSCGGYYYNQSKKLEGLYANVPVSDMASMTVGALLKDYNIDAQKNLYTPYHDCYTARIPLSEIKTDETKKNADGLLQLYQDAFFKQALMRYEGSLLSKFTGKNDGEGVGDAKAGGALRILSKKRDNVDVSPKETKDLIKQSAFDVPVKSFNWFSYLKWFSKPSSASIVMDWTMSDGAVGFFDKLSTFGYPCGLYQLSGDIKTESTQTGGVQELHVATTKDDAIFTYATTHFYDPKDNKVIPKWVQKVHDTYARMLLDGAISGLKSIN</sequence>
<organism evidence="1 2">
    <name type="scientific">Wallemia mellicola</name>
    <dbReference type="NCBI Taxonomy" id="1708541"/>
    <lineage>
        <taxon>Eukaryota</taxon>
        <taxon>Fungi</taxon>
        <taxon>Dikarya</taxon>
        <taxon>Basidiomycota</taxon>
        <taxon>Wallemiomycotina</taxon>
        <taxon>Wallemiomycetes</taxon>
        <taxon>Wallemiales</taxon>
        <taxon>Wallemiaceae</taxon>
        <taxon>Wallemia</taxon>
    </lineage>
</organism>
<accession>A0A4T0M2P6</accession>
<protein>
    <submittedName>
        <fullName evidence="1">Uncharacterized protein</fullName>
    </submittedName>
</protein>
<reference evidence="1 2" key="1">
    <citation type="submission" date="2019-03" db="EMBL/GenBank/DDBJ databases">
        <title>Sequencing 25 genomes of Wallemia mellicola.</title>
        <authorList>
            <person name="Gostincar C."/>
        </authorList>
    </citation>
    <scope>NUCLEOTIDE SEQUENCE [LARGE SCALE GENOMIC DNA]</scope>
    <source>
        <strain evidence="1 2">EXF-6152</strain>
    </source>
</reference>
<gene>
    <name evidence="1" type="ORF">E3Q22_03341</name>
</gene>
<proteinExistence type="predicted"/>
<dbReference type="Proteomes" id="UP000310685">
    <property type="component" value="Unassembled WGS sequence"/>
</dbReference>
<evidence type="ECO:0000313" key="1">
    <source>
        <dbReference type="EMBL" id="TIB76843.1"/>
    </source>
</evidence>
<evidence type="ECO:0000313" key="2">
    <source>
        <dbReference type="Proteomes" id="UP000310685"/>
    </source>
</evidence>